<comment type="caution">
    <text evidence="1">The sequence shown here is derived from an EMBL/GenBank/DDBJ whole genome shotgun (WGS) entry which is preliminary data.</text>
</comment>
<accession>A0A931GJ91</accession>
<evidence type="ECO:0008006" key="3">
    <source>
        <dbReference type="Google" id="ProtNLM"/>
    </source>
</evidence>
<protein>
    <recommendedName>
        <fullName evidence="3">DUF4157 domain-containing protein</fullName>
    </recommendedName>
</protein>
<sequence length="147" mass="15889">MRRAHRLRRAVNLLNLSTPLGLLLAAAGTRRPRRTLRGPGGLLIAGGYRLPLPVASAFTVGDVILVRGEPEGLLGRPALLRHEGRHAAQYAFCLGPVMIPAYLLCAGASLALSGDHASYNPFERLAGLAEGGYEKRPLRRLRPSRRP</sequence>
<proteinExistence type="predicted"/>
<organism evidence="1 2">
    <name type="scientific">Actinomadura viridis</name>
    <dbReference type="NCBI Taxonomy" id="58110"/>
    <lineage>
        <taxon>Bacteria</taxon>
        <taxon>Bacillati</taxon>
        <taxon>Actinomycetota</taxon>
        <taxon>Actinomycetes</taxon>
        <taxon>Streptosporangiales</taxon>
        <taxon>Thermomonosporaceae</taxon>
        <taxon>Actinomadura</taxon>
    </lineage>
</organism>
<evidence type="ECO:0000313" key="2">
    <source>
        <dbReference type="Proteomes" id="UP000614047"/>
    </source>
</evidence>
<reference evidence="1" key="1">
    <citation type="submission" date="2020-11" db="EMBL/GenBank/DDBJ databases">
        <title>Sequencing the genomes of 1000 actinobacteria strains.</title>
        <authorList>
            <person name="Klenk H.-P."/>
        </authorList>
    </citation>
    <scope>NUCLEOTIDE SEQUENCE</scope>
    <source>
        <strain evidence="1">DSM 43175</strain>
    </source>
</reference>
<evidence type="ECO:0000313" key="1">
    <source>
        <dbReference type="EMBL" id="MBG6089030.1"/>
    </source>
</evidence>
<dbReference type="RefSeq" id="WP_197011682.1">
    <property type="nucleotide sequence ID" value="NZ_BAABES010000022.1"/>
</dbReference>
<gene>
    <name evidence="1" type="ORF">IW256_003143</name>
</gene>
<dbReference type="AlphaFoldDB" id="A0A931GJ91"/>
<name>A0A931GJ91_9ACTN</name>
<keyword evidence="2" id="KW-1185">Reference proteome</keyword>
<dbReference type="Proteomes" id="UP000614047">
    <property type="component" value="Unassembled WGS sequence"/>
</dbReference>
<dbReference type="EMBL" id="JADOUA010000001">
    <property type="protein sequence ID" value="MBG6089030.1"/>
    <property type="molecule type" value="Genomic_DNA"/>
</dbReference>